<dbReference type="CDD" id="cd06127">
    <property type="entry name" value="DEDDh"/>
    <property type="match status" value="1"/>
</dbReference>
<dbReference type="SUPFAM" id="SSF53098">
    <property type="entry name" value="Ribonuclease H-like"/>
    <property type="match status" value="1"/>
</dbReference>
<dbReference type="RefSeq" id="WP_275708190.1">
    <property type="nucleotide sequence ID" value="NZ_JANCMW010000010.1"/>
</dbReference>
<name>A0ABT5YDA1_9GAMM</name>
<feature type="domain" description="Exonuclease" evidence="4">
    <location>
        <begin position="54"/>
        <end position="235"/>
    </location>
</feature>
<dbReference type="InterPro" id="IPR036397">
    <property type="entry name" value="RNaseH_sf"/>
</dbReference>
<sequence>MSDEQEHAGSEALTETLSWPERYRELAEKAKDPRLKAFYEAGCVAPETPVKDVPFVAVDFETTGLDPDKHSIVSIGVVPFTLGRVQLGGSRHWLVKPQLPLHQTSITIHGITHTDIGKAPDLEEVLDEVLESLAGRIPVVHYRSIERPFLNMALKWRIGEEICFPVMDTMAIEAHLHPNRKLTWWQKLKGQQPVSIRLGDSRLRYGLPHYPPHNALVDALASAELLMAQIQHHFSPETPIRDLWL</sequence>
<dbReference type="InterPro" id="IPR012337">
    <property type="entry name" value="RNaseH-like_sf"/>
</dbReference>
<keyword evidence="3 5" id="KW-0269">Exonuclease</keyword>
<evidence type="ECO:0000259" key="4">
    <source>
        <dbReference type="SMART" id="SM00479"/>
    </source>
</evidence>
<dbReference type="Gene3D" id="3.30.420.10">
    <property type="entry name" value="Ribonuclease H-like superfamily/Ribonuclease H"/>
    <property type="match status" value="1"/>
</dbReference>
<evidence type="ECO:0000256" key="1">
    <source>
        <dbReference type="ARBA" id="ARBA00022722"/>
    </source>
</evidence>
<evidence type="ECO:0000256" key="2">
    <source>
        <dbReference type="ARBA" id="ARBA00022801"/>
    </source>
</evidence>
<protein>
    <submittedName>
        <fullName evidence="5">3'-5' exonuclease</fullName>
    </submittedName>
</protein>
<keyword evidence="6" id="KW-1185">Reference proteome</keyword>
<accession>A0ABT5YDA1</accession>
<gene>
    <name evidence="5" type="ORF">NLU14_15675</name>
</gene>
<evidence type="ECO:0000313" key="6">
    <source>
        <dbReference type="Proteomes" id="UP001143391"/>
    </source>
</evidence>
<dbReference type="Proteomes" id="UP001143391">
    <property type="component" value="Unassembled WGS sequence"/>
</dbReference>
<dbReference type="NCBIfam" id="NF006602">
    <property type="entry name" value="PRK09146.1"/>
    <property type="match status" value="1"/>
</dbReference>
<dbReference type="EMBL" id="JANCMW010000010">
    <property type="protein sequence ID" value="MDF0751668.1"/>
    <property type="molecule type" value="Genomic_DNA"/>
</dbReference>
<dbReference type="GO" id="GO:0004527">
    <property type="term" value="F:exonuclease activity"/>
    <property type="evidence" value="ECO:0007669"/>
    <property type="project" value="UniProtKB-KW"/>
</dbReference>
<dbReference type="InterPro" id="IPR013520">
    <property type="entry name" value="Ribonucl_H"/>
</dbReference>
<evidence type="ECO:0000313" key="5">
    <source>
        <dbReference type="EMBL" id="MDF0751668.1"/>
    </source>
</evidence>
<keyword evidence="1" id="KW-0540">Nuclease</keyword>
<organism evidence="5 6">
    <name type="scientific">Marinobacter iranensis</name>
    <dbReference type="NCBI Taxonomy" id="2962607"/>
    <lineage>
        <taxon>Bacteria</taxon>
        <taxon>Pseudomonadati</taxon>
        <taxon>Pseudomonadota</taxon>
        <taxon>Gammaproteobacteria</taxon>
        <taxon>Pseudomonadales</taxon>
        <taxon>Marinobacteraceae</taxon>
        <taxon>Marinobacter</taxon>
    </lineage>
</organism>
<dbReference type="PANTHER" id="PTHR30231">
    <property type="entry name" value="DNA POLYMERASE III SUBUNIT EPSILON"/>
    <property type="match status" value="1"/>
</dbReference>
<keyword evidence="2" id="KW-0378">Hydrolase</keyword>
<reference evidence="5" key="1">
    <citation type="submission" date="2022-07" db="EMBL/GenBank/DDBJ databases">
        <title>Marinobacter iranensis a new bacterium isolate from a hipersaline lake in Iran.</title>
        <authorList>
            <person name="Mohammad A.M.A."/>
            <person name="Cristina S.-P."/>
            <person name="Antonio V."/>
        </authorList>
    </citation>
    <scope>NUCLEOTIDE SEQUENCE</scope>
    <source>
        <strain evidence="5">71-i</strain>
    </source>
</reference>
<dbReference type="SMART" id="SM00479">
    <property type="entry name" value="EXOIII"/>
    <property type="match status" value="1"/>
</dbReference>
<dbReference type="PANTHER" id="PTHR30231:SF4">
    <property type="entry name" value="PROTEIN NEN2"/>
    <property type="match status" value="1"/>
</dbReference>
<dbReference type="Pfam" id="PF00929">
    <property type="entry name" value="RNase_T"/>
    <property type="match status" value="1"/>
</dbReference>
<comment type="caution">
    <text evidence="5">The sequence shown here is derived from an EMBL/GenBank/DDBJ whole genome shotgun (WGS) entry which is preliminary data.</text>
</comment>
<evidence type="ECO:0000256" key="3">
    <source>
        <dbReference type="ARBA" id="ARBA00022839"/>
    </source>
</evidence>
<proteinExistence type="predicted"/>